<evidence type="ECO:0000313" key="3">
    <source>
        <dbReference type="Proteomes" id="UP000291151"/>
    </source>
</evidence>
<evidence type="ECO:0000313" key="2">
    <source>
        <dbReference type="EMBL" id="QBK26082.1"/>
    </source>
</evidence>
<dbReference type="Proteomes" id="UP000291151">
    <property type="component" value="Chromosome"/>
</dbReference>
<feature type="transmembrane region" description="Helical" evidence="1">
    <location>
        <begin position="61"/>
        <end position="81"/>
    </location>
</feature>
<keyword evidence="1" id="KW-0472">Membrane</keyword>
<reference evidence="2 3" key="1">
    <citation type="submission" date="2019-02" db="EMBL/GenBank/DDBJ databases">
        <title>Ureibacillus thermophilus.</title>
        <authorList>
            <person name="Sunny J.S."/>
            <person name="Natarajan A."/>
            <person name="Saleena L.M."/>
        </authorList>
    </citation>
    <scope>NUCLEOTIDE SEQUENCE [LARGE SCALE GENOMIC DNA]</scope>
    <source>
        <strain evidence="2 3">LM102</strain>
    </source>
</reference>
<organism evidence="2 3">
    <name type="scientific">Ureibacillus thermophilus</name>
    <dbReference type="NCBI Taxonomy" id="367743"/>
    <lineage>
        <taxon>Bacteria</taxon>
        <taxon>Bacillati</taxon>
        <taxon>Bacillota</taxon>
        <taxon>Bacilli</taxon>
        <taxon>Bacillales</taxon>
        <taxon>Caryophanaceae</taxon>
        <taxon>Ureibacillus</taxon>
    </lineage>
</organism>
<keyword evidence="1" id="KW-0812">Transmembrane</keyword>
<keyword evidence="1" id="KW-1133">Transmembrane helix</keyword>
<gene>
    <name evidence="2" type="ORF">DKZ56_09505</name>
</gene>
<proteinExistence type="predicted"/>
<dbReference type="RefSeq" id="WP_208649773.1">
    <property type="nucleotide sequence ID" value="NZ_CP036528.1"/>
</dbReference>
<evidence type="ECO:0000256" key="1">
    <source>
        <dbReference type="SAM" id="Phobius"/>
    </source>
</evidence>
<dbReference type="EMBL" id="CP036528">
    <property type="protein sequence ID" value="QBK26082.1"/>
    <property type="molecule type" value="Genomic_DNA"/>
</dbReference>
<dbReference type="AlphaFoldDB" id="A0A4P6UWN6"/>
<dbReference type="KEGG" id="uth:DKZ56_09505"/>
<evidence type="ECO:0008006" key="4">
    <source>
        <dbReference type="Google" id="ProtNLM"/>
    </source>
</evidence>
<feature type="transmembrane region" description="Helical" evidence="1">
    <location>
        <begin position="28"/>
        <end position="49"/>
    </location>
</feature>
<accession>A0A4P6UWN6</accession>
<keyword evidence="3" id="KW-1185">Reference proteome</keyword>
<protein>
    <recommendedName>
        <fullName evidence="4">Stage III sporulation protein AD</fullName>
    </recommendedName>
</protein>
<sequence>MTILVYAVILLLILILIKETVPKLYSLIAIIFFFIILHFLISQSVLPLIGQILSYVNSVPYVPQLVYSALFYQLGIFFKMLFEEREHETMGEFVMFSVRIVLLTYWVNEFAKVLSSFTSILDKLQ</sequence>
<name>A0A4P6UWN6_9BACL</name>